<gene>
    <name evidence="1" type="ORF">JK358_14920</name>
</gene>
<evidence type="ECO:0000313" key="2">
    <source>
        <dbReference type="Proteomes" id="UP000602198"/>
    </source>
</evidence>
<proteinExistence type="predicted"/>
<dbReference type="EMBL" id="JAERRJ010000005">
    <property type="protein sequence ID" value="MBL1075686.1"/>
    <property type="molecule type" value="Genomic_DNA"/>
</dbReference>
<organism evidence="1 2">
    <name type="scientific">Nocardia acididurans</name>
    <dbReference type="NCBI Taxonomy" id="2802282"/>
    <lineage>
        <taxon>Bacteria</taxon>
        <taxon>Bacillati</taxon>
        <taxon>Actinomycetota</taxon>
        <taxon>Actinomycetes</taxon>
        <taxon>Mycobacteriales</taxon>
        <taxon>Nocardiaceae</taxon>
        <taxon>Nocardia</taxon>
    </lineage>
</organism>
<comment type="caution">
    <text evidence="1">The sequence shown here is derived from an EMBL/GenBank/DDBJ whole genome shotgun (WGS) entry which is preliminary data.</text>
</comment>
<dbReference type="Proteomes" id="UP000602198">
    <property type="component" value="Unassembled WGS sequence"/>
</dbReference>
<keyword evidence="2" id="KW-1185">Reference proteome</keyword>
<dbReference type="RefSeq" id="WP_201947983.1">
    <property type="nucleotide sequence ID" value="NZ_JAERRJ010000005.1"/>
</dbReference>
<accession>A0ABS1M552</accession>
<name>A0ABS1M552_9NOCA</name>
<sequence length="110" mass="12122">MVARTESAKPRPTERTDLPMNVSGHSWQFAVLRLRLDRIATNVRGIVFSQFDRVVVTTGDFEDLGVPHGATCFILDLYPDGGFELDYTDADTGATIVFFSARADQIAPAD</sequence>
<evidence type="ECO:0000313" key="1">
    <source>
        <dbReference type="EMBL" id="MBL1075686.1"/>
    </source>
</evidence>
<protein>
    <submittedName>
        <fullName evidence="1">Uncharacterized protein</fullName>
    </submittedName>
</protein>
<reference evidence="1 2" key="1">
    <citation type="submission" date="2021-01" db="EMBL/GenBank/DDBJ databases">
        <title>WGS of actinomycetes isolated from Thailand.</title>
        <authorList>
            <person name="Thawai C."/>
        </authorList>
    </citation>
    <scope>NUCLEOTIDE SEQUENCE [LARGE SCALE GENOMIC DNA]</scope>
    <source>
        <strain evidence="1 2">LPG 2</strain>
    </source>
</reference>